<dbReference type="OrthoDB" id="341421at2759"/>
<dbReference type="Pfam" id="PF13640">
    <property type="entry name" value="2OG-FeII_Oxy_3"/>
    <property type="match status" value="1"/>
</dbReference>
<keyword evidence="1" id="KW-0847">Vitamin C</keyword>
<dbReference type="GO" id="GO:0008198">
    <property type="term" value="F:ferrous iron binding"/>
    <property type="evidence" value="ECO:0007669"/>
    <property type="project" value="TreeGrafter"/>
</dbReference>
<comment type="caution">
    <text evidence="3">The sequence shown here is derived from an EMBL/GenBank/DDBJ whole genome shotgun (WGS) entry which is preliminary data.</text>
</comment>
<name>A0A812WWW8_SYMPI</name>
<dbReference type="InterPro" id="IPR044862">
    <property type="entry name" value="Pro_4_hyd_alph_FE2OG_OXY"/>
</dbReference>
<dbReference type="Proteomes" id="UP000649617">
    <property type="component" value="Unassembled WGS sequence"/>
</dbReference>
<reference evidence="3" key="1">
    <citation type="submission" date="2021-02" db="EMBL/GenBank/DDBJ databases">
        <authorList>
            <person name="Dougan E. K."/>
            <person name="Rhodes N."/>
            <person name="Thang M."/>
            <person name="Chan C."/>
        </authorList>
    </citation>
    <scope>NUCLEOTIDE SEQUENCE</scope>
</reference>
<proteinExistence type="predicted"/>
<keyword evidence="4" id="KW-1185">Reference proteome</keyword>
<dbReference type="GO" id="GO:0031543">
    <property type="term" value="F:peptidyl-proline dioxygenase activity"/>
    <property type="evidence" value="ECO:0007669"/>
    <property type="project" value="TreeGrafter"/>
</dbReference>
<sequence length="606" mass="67597">MHDPDSERCRRFVNPDRKGGFGLRNLLASATVENASMDKKQVERAQKKLDSEYAGKGVRATLIYEVFKGGKPPQSDGAKELPRSMWEKVQLREPDAELDTLWAPERCSCYCGCRAELGAGEGLSLTVLDPSRILSPLAYQEEPQSQLGKATWMEGISEEEEGFKEKPLNKQLILQNARPNVFGKEFEKLLQCGRCKNAFYCSRENICRKPDEEAPEASLQAWRITQSAKPAPKANPERSGRLIVGEEDVSETESLQQVRQELLKETKEVNAKMVTAMQDARGDPTAFLPEVQRLKEEYQQLLRDRLRSCNSFKAAAEDDLVAASVKMGEELMKEVIMALLQRGMSNSAGVDQLDLANNHFRAGILQQNPTEAFALQDGDLDGFEPAVLRVVDKGFVTVEGLLDAEIAQVISEECETNFWKRRDVGAMSAAQATAEGIFECWVPYPARRCMSPEFQHALRILFGLPHEFARNKYGMKLKVPTMAHLACIPPGAKEAVHLDFAGGSASGRELTFSLFLTHQWTAEDGGAFRAYVDGDDKVLTHPPGSAEELPRASCREQGSAEEGGAVFKDVFPEVGRCLIFQSKRLWHEIRPPSKMLWVLSLFAYTE</sequence>
<protein>
    <submittedName>
        <fullName evidence="3">Smyd1 protein</fullName>
    </submittedName>
</protein>
<feature type="domain" description="Prolyl 4-hydroxylase alpha subunit Fe(2+) 2OG dioxygenase" evidence="2">
    <location>
        <begin position="484"/>
        <end position="594"/>
    </location>
</feature>
<dbReference type="GO" id="GO:0031418">
    <property type="term" value="F:L-ascorbic acid binding"/>
    <property type="evidence" value="ECO:0007669"/>
    <property type="project" value="UniProtKB-KW"/>
</dbReference>
<dbReference type="EMBL" id="CAJNIZ010044804">
    <property type="protein sequence ID" value="CAE7701651.1"/>
    <property type="molecule type" value="Genomic_DNA"/>
</dbReference>
<evidence type="ECO:0000313" key="4">
    <source>
        <dbReference type="Proteomes" id="UP000649617"/>
    </source>
</evidence>
<gene>
    <name evidence="3" type="primary">Smyd1</name>
    <name evidence="3" type="ORF">SPIL2461_LOCUS19738</name>
</gene>
<dbReference type="Gene3D" id="2.60.120.620">
    <property type="entry name" value="q2cbj1_9rhob like domain"/>
    <property type="match status" value="1"/>
</dbReference>
<dbReference type="PANTHER" id="PTHR12907:SF26">
    <property type="entry name" value="HIF PROLYL HYDROXYLASE, ISOFORM C"/>
    <property type="match status" value="1"/>
</dbReference>
<dbReference type="InterPro" id="IPR051559">
    <property type="entry name" value="HIF_prolyl_hydroxylases"/>
</dbReference>
<dbReference type="AlphaFoldDB" id="A0A812WWW8"/>
<dbReference type="GO" id="GO:0071456">
    <property type="term" value="P:cellular response to hypoxia"/>
    <property type="evidence" value="ECO:0007669"/>
    <property type="project" value="TreeGrafter"/>
</dbReference>
<evidence type="ECO:0000313" key="3">
    <source>
        <dbReference type="EMBL" id="CAE7701651.1"/>
    </source>
</evidence>
<evidence type="ECO:0000256" key="1">
    <source>
        <dbReference type="ARBA" id="ARBA00022896"/>
    </source>
</evidence>
<organism evidence="3 4">
    <name type="scientific">Symbiodinium pilosum</name>
    <name type="common">Dinoflagellate</name>
    <dbReference type="NCBI Taxonomy" id="2952"/>
    <lineage>
        <taxon>Eukaryota</taxon>
        <taxon>Sar</taxon>
        <taxon>Alveolata</taxon>
        <taxon>Dinophyceae</taxon>
        <taxon>Suessiales</taxon>
        <taxon>Symbiodiniaceae</taxon>
        <taxon>Symbiodinium</taxon>
    </lineage>
</organism>
<accession>A0A812WWW8</accession>
<dbReference type="PANTHER" id="PTHR12907">
    <property type="entry name" value="EGL NINE HOMOLOG-RELATED"/>
    <property type="match status" value="1"/>
</dbReference>
<evidence type="ECO:0000259" key="2">
    <source>
        <dbReference type="Pfam" id="PF13640"/>
    </source>
</evidence>